<keyword evidence="1" id="KW-0732">Signal</keyword>
<reference evidence="2" key="1">
    <citation type="journal article" date="2020" name="Phytopathology">
        <title>Genome sequence and comparative analysis of Colletotrichum gloeosporioides isolated from Liriodendron leaves.</title>
        <authorList>
            <person name="Fu F.F."/>
            <person name="Hao Z."/>
            <person name="Wang P."/>
            <person name="Lu Y."/>
            <person name="Xue L.J."/>
            <person name="Wei G."/>
            <person name="Tian Y."/>
            <person name="Baishi H."/>
            <person name="Xu H."/>
            <person name="Shi J."/>
            <person name="Cheng T."/>
            <person name="Wang G."/>
            <person name="Yi Y."/>
            <person name="Chen J."/>
        </authorList>
    </citation>
    <scope>NUCLEOTIDE SEQUENCE</scope>
    <source>
        <strain evidence="2">Lc1</strain>
    </source>
</reference>
<protein>
    <recommendedName>
        <fullName evidence="4">SCP domain-containing protein</fullName>
    </recommendedName>
</protein>
<proteinExistence type="predicted"/>
<name>A0A8H4CLQ9_COLGL</name>
<dbReference type="EMBL" id="WVTB01000037">
    <property type="protein sequence ID" value="KAF3806022.1"/>
    <property type="molecule type" value="Genomic_DNA"/>
</dbReference>
<reference evidence="2" key="2">
    <citation type="submission" date="2020-03" db="EMBL/GenBank/DDBJ databases">
        <authorList>
            <person name="Fu F.-F."/>
            <person name="Chen J."/>
        </authorList>
    </citation>
    <scope>NUCLEOTIDE SEQUENCE</scope>
    <source>
        <strain evidence="2">Lc1</strain>
    </source>
</reference>
<dbReference type="GeneID" id="69011501"/>
<dbReference type="Proteomes" id="UP000613401">
    <property type="component" value="Unassembled WGS sequence"/>
</dbReference>
<evidence type="ECO:0000313" key="2">
    <source>
        <dbReference type="EMBL" id="KAF3806022.1"/>
    </source>
</evidence>
<sequence>MPSPLHLFPIFLLASLTTALLPILDTPDPLIKHIANTNPPAWLSPQACHPRSNFPSAAPVNATDLREDAKRFCARAAELAPVMRPQQVLRGNGLGAYSEQHFQLQFLHPCPHRNIKAQDPEDPVGGGTLVKGESWCVELLAENWNQCKDQKYAGVGGMRVAGCVLYTTGPGHLAQ</sequence>
<gene>
    <name evidence="2" type="ORF">GCG54_00004346</name>
</gene>
<accession>A0A8H4CLQ9</accession>
<feature type="chain" id="PRO_5034757516" description="SCP domain-containing protein" evidence="1">
    <location>
        <begin position="20"/>
        <end position="175"/>
    </location>
</feature>
<organism evidence="2 3">
    <name type="scientific">Colletotrichum gloeosporioides</name>
    <name type="common">Anthracnose fungus</name>
    <name type="synonym">Glomerella cingulata</name>
    <dbReference type="NCBI Taxonomy" id="474922"/>
    <lineage>
        <taxon>Eukaryota</taxon>
        <taxon>Fungi</taxon>
        <taxon>Dikarya</taxon>
        <taxon>Ascomycota</taxon>
        <taxon>Pezizomycotina</taxon>
        <taxon>Sordariomycetes</taxon>
        <taxon>Hypocreomycetidae</taxon>
        <taxon>Glomerellales</taxon>
        <taxon>Glomerellaceae</taxon>
        <taxon>Colletotrichum</taxon>
        <taxon>Colletotrichum gloeosporioides species complex</taxon>
    </lineage>
</organism>
<evidence type="ECO:0000256" key="1">
    <source>
        <dbReference type="SAM" id="SignalP"/>
    </source>
</evidence>
<feature type="signal peptide" evidence="1">
    <location>
        <begin position="1"/>
        <end position="19"/>
    </location>
</feature>
<dbReference type="RefSeq" id="XP_045265181.1">
    <property type="nucleotide sequence ID" value="XM_045404397.1"/>
</dbReference>
<evidence type="ECO:0008006" key="4">
    <source>
        <dbReference type="Google" id="ProtNLM"/>
    </source>
</evidence>
<evidence type="ECO:0000313" key="3">
    <source>
        <dbReference type="Proteomes" id="UP000613401"/>
    </source>
</evidence>
<dbReference type="AlphaFoldDB" id="A0A8H4CLQ9"/>
<keyword evidence="3" id="KW-1185">Reference proteome</keyword>
<comment type="caution">
    <text evidence="2">The sequence shown here is derived from an EMBL/GenBank/DDBJ whole genome shotgun (WGS) entry which is preliminary data.</text>
</comment>